<protein>
    <submittedName>
        <fullName evidence="1">Nucleoid associated protein NdpA</fullName>
    </submittedName>
</protein>
<dbReference type="OrthoDB" id="9153118at2"/>
<sequence>MIEFSQVFIDQLVIHHIGCKAQGEPVKFSRTPYQMQNDDAVGELLINYFFRPFKSEAFFHFAHDEDVSLNEAYRLALQLFDEPLSFLEVSVKLAERLYEASNHAMIRGGEFYMVLFRNVVVDGEVTDGLGIFKSETKETFLKVYLKDQNFELGAQEGINVKRLDKGCIIFNTEREQGLKVCSIDNVNKGNEARFWRDDFLGLKPREDNYYYTNNYMKMCREFIGEVFNAENRVPKADQIDILNRSVDYFNKKDNFSEDDFAHEVIRQPEAISAFNQFKEFYEAEQECPLPSEFDISKSAVKGEKKFFKSILKLDKNFHVYIHGKKNYIERGFDNEKGLNFYKLFFEQES</sequence>
<dbReference type="Proteomes" id="UP000249239">
    <property type="component" value="Unassembled WGS sequence"/>
</dbReference>
<comment type="caution">
    <text evidence="1">The sequence shown here is derived from an EMBL/GenBank/DDBJ whole genome shotgun (WGS) entry which is preliminary data.</text>
</comment>
<dbReference type="EMBL" id="QKZK01000008">
    <property type="protein sequence ID" value="PZX17923.1"/>
    <property type="molecule type" value="Genomic_DNA"/>
</dbReference>
<dbReference type="AlphaFoldDB" id="A0A2W7NEH8"/>
<organism evidence="1 2">
    <name type="scientific">Breznakibacter xylanolyticus</name>
    <dbReference type="NCBI Taxonomy" id="990"/>
    <lineage>
        <taxon>Bacteria</taxon>
        <taxon>Pseudomonadati</taxon>
        <taxon>Bacteroidota</taxon>
        <taxon>Bacteroidia</taxon>
        <taxon>Marinilabiliales</taxon>
        <taxon>Marinilabiliaceae</taxon>
        <taxon>Breznakibacter</taxon>
    </lineage>
</organism>
<gene>
    <name evidence="1" type="ORF">LX69_01336</name>
</gene>
<reference evidence="1 2" key="1">
    <citation type="submission" date="2018-06" db="EMBL/GenBank/DDBJ databases">
        <title>Genomic Encyclopedia of Archaeal and Bacterial Type Strains, Phase II (KMG-II): from individual species to whole genera.</title>
        <authorList>
            <person name="Goeker M."/>
        </authorList>
    </citation>
    <scope>NUCLEOTIDE SEQUENCE [LARGE SCALE GENOMIC DNA]</scope>
    <source>
        <strain evidence="1 2">DSM 6779</strain>
    </source>
</reference>
<evidence type="ECO:0000313" key="2">
    <source>
        <dbReference type="Proteomes" id="UP000249239"/>
    </source>
</evidence>
<evidence type="ECO:0000313" key="1">
    <source>
        <dbReference type="EMBL" id="PZX17923.1"/>
    </source>
</evidence>
<dbReference type="Pfam" id="PF04245">
    <property type="entry name" value="NA37"/>
    <property type="match status" value="1"/>
</dbReference>
<accession>A0A2W7NEH8</accession>
<proteinExistence type="predicted"/>
<dbReference type="GO" id="GO:0009295">
    <property type="term" value="C:nucleoid"/>
    <property type="evidence" value="ECO:0007669"/>
    <property type="project" value="InterPro"/>
</dbReference>
<name>A0A2W7NEH8_9BACT</name>
<dbReference type="InterPro" id="IPR007358">
    <property type="entry name" value="Nucleoid_associated_NdpA"/>
</dbReference>
<dbReference type="RefSeq" id="WP_111445034.1">
    <property type="nucleotide sequence ID" value="NZ_QKZK01000008.1"/>
</dbReference>
<keyword evidence="2" id="KW-1185">Reference proteome</keyword>